<evidence type="ECO:0000259" key="1">
    <source>
        <dbReference type="Pfam" id="PF03732"/>
    </source>
</evidence>
<keyword evidence="3" id="KW-1185">Reference proteome</keyword>
<dbReference type="InterPro" id="IPR005162">
    <property type="entry name" value="Retrotrans_gag_dom"/>
</dbReference>
<comment type="caution">
    <text evidence="2">The sequence shown here is derived from an EMBL/GenBank/DDBJ whole genome shotgun (WGS) entry which is preliminary data.</text>
</comment>
<reference evidence="2 3" key="1">
    <citation type="submission" date="2023-09" db="EMBL/GenBank/DDBJ databases">
        <authorList>
            <person name="Wang M."/>
        </authorList>
    </citation>
    <scope>NUCLEOTIDE SEQUENCE [LARGE SCALE GENOMIC DNA]</scope>
    <source>
        <strain evidence="2">GT-2023</strain>
        <tissue evidence="2">Liver</tissue>
    </source>
</reference>
<feature type="domain" description="Retrotransposon gag" evidence="1">
    <location>
        <begin position="1"/>
        <end position="58"/>
    </location>
</feature>
<dbReference type="PANTHER" id="PTHR15503">
    <property type="entry name" value="LDOC1 RELATED"/>
    <property type="match status" value="1"/>
</dbReference>
<accession>A0ABR3LQR8</accession>
<dbReference type="InterPro" id="IPR032567">
    <property type="entry name" value="RTL1-rel"/>
</dbReference>
<gene>
    <name evidence="2" type="ORF">QQF64_013309</name>
</gene>
<dbReference type="Pfam" id="PF03732">
    <property type="entry name" value="Retrotrans_gag"/>
    <property type="match status" value="1"/>
</dbReference>
<sequence length="82" mass="9349">MRRVFQHPSSKGDVDHRLLQLSQGTRSVAEFTIEFRTLASECGWDQRALRATFYQALSPELKDELAFRDPAPDLESLIDVAI</sequence>
<protein>
    <recommendedName>
        <fullName evidence="1">Retrotransposon gag domain-containing protein</fullName>
    </recommendedName>
</protein>
<dbReference type="EMBL" id="JAYMGO010000019">
    <property type="protein sequence ID" value="KAL1255248.1"/>
    <property type="molecule type" value="Genomic_DNA"/>
</dbReference>
<proteinExistence type="predicted"/>
<organism evidence="2 3">
    <name type="scientific">Cirrhinus molitorella</name>
    <name type="common">mud carp</name>
    <dbReference type="NCBI Taxonomy" id="172907"/>
    <lineage>
        <taxon>Eukaryota</taxon>
        <taxon>Metazoa</taxon>
        <taxon>Chordata</taxon>
        <taxon>Craniata</taxon>
        <taxon>Vertebrata</taxon>
        <taxon>Euteleostomi</taxon>
        <taxon>Actinopterygii</taxon>
        <taxon>Neopterygii</taxon>
        <taxon>Teleostei</taxon>
        <taxon>Ostariophysi</taxon>
        <taxon>Cypriniformes</taxon>
        <taxon>Cyprinidae</taxon>
        <taxon>Labeoninae</taxon>
        <taxon>Labeonini</taxon>
        <taxon>Cirrhinus</taxon>
    </lineage>
</organism>
<name>A0ABR3LQR8_9TELE</name>
<dbReference type="PANTHER" id="PTHR15503:SF22">
    <property type="entry name" value="TRANSPOSON TY3-I GAG POLYPROTEIN"/>
    <property type="match status" value="1"/>
</dbReference>
<evidence type="ECO:0000313" key="3">
    <source>
        <dbReference type="Proteomes" id="UP001558613"/>
    </source>
</evidence>
<dbReference type="Proteomes" id="UP001558613">
    <property type="component" value="Unassembled WGS sequence"/>
</dbReference>
<evidence type="ECO:0000313" key="2">
    <source>
        <dbReference type="EMBL" id="KAL1255248.1"/>
    </source>
</evidence>